<comment type="caution">
    <text evidence="1">The sequence shown here is derived from an EMBL/GenBank/DDBJ whole genome shotgun (WGS) entry which is preliminary data.</text>
</comment>
<dbReference type="PANTHER" id="PTHR41368:SF1">
    <property type="entry name" value="PROTEIN YGHO"/>
    <property type="match status" value="1"/>
</dbReference>
<protein>
    <recommendedName>
        <fullName evidence="3">N-acetyltransferase domain-containing protein</fullName>
    </recommendedName>
</protein>
<dbReference type="InterPro" id="IPR039968">
    <property type="entry name" value="BcerS-like"/>
</dbReference>
<evidence type="ECO:0008006" key="3">
    <source>
        <dbReference type="Google" id="ProtNLM"/>
    </source>
</evidence>
<name>A0A940DSL7_9BACT</name>
<dbReference type="EMBL" id="JADILV010000062">
    <property type="protein sequence ID" value="MBO8484272.1"/>
    <property type="molecule type" value="Genomic_DNA"/>
</dbReference>
<dbReference type="Gene3D" id="3.40.630.30">
    <property type="match status" value="1"/>
</dbReference>
<evidence type="ECO:0000313" key="2">
    <source>
        <dbReference type="Proteomes" id="UP000725002"/>
    </source>
</evidence>
<dbReference type="PANTHER" id="PTHR41368">
    <property type="entry name" value="PROTEIN YGHO"/>
    <property type="match status" value="1"/>
</dbReference>
<accession>A0A940DSL7</accession>
<proteinExistence type="predicted"/>
<organism evidence="1 2">
    <name type="scientific">Candidatus Cryptobacteroides avicola</name>
    <dbReference type="NCBI Taxonomy" id="2840757"/>
    <lineage>
        <taxon>Bacteria</taxon>
        <taxon>Pseudomonadati</taxon>
        <taxon>Bacteroidota</taxon>
        <taxon>Bacteroidia</taxon>
        <taxon>Bacteroidales</taxon>
        <taxon>Candidatus Cryptobacteroides</taxon>
    </lineage>
</organism>
<evidence type="ECO:0000313" key="1">
    <source>
        <dbReference type="EMBL" id="MBO8484272.1"/>
    </source>
</evidence>
<dbReference type="Proteomes" id="UP000725002">
    <property type="component" value="Unassembled WGS sequence"/>
</dbReference>
<gene>
    <name evidence="1" type="ORF">IAB75_09195</name>
</gene>
<dbReference type="SUPFAM" id="SSF55729">
    <property type="entry name" value="Acyl-CoA N-acyltransferases (Nat)"/>
    <property type="match status" value="1"/>
</dbReference>
<sequence>MSDYRIVEVKSKKDLKRFIGFPDRLYKDCPQYVPALHSDQVKSLTSVSTLSYCSHKMWMVLDGDKVAGRICGMINPRYNERYGKKRARFGWFDTINDIEVARLLISTAEAWAKEHGMNEIHGPLYYNTLGKQGMLVEGYENIPPFNCLYNYPYYNDLVTALGFEKECDWVQYKLRADQPVPDKMTAIADRLMERYKLVEGDIDSLKHDKALVRKFFQIYNESFAEAVYNFIPFTDEEIAEEAEQTIGLLDKRLCCFLLDEDKEIAAFGISFPSISKALQKAKGSMFPFGWIHFLKALKNVETIDLMINGAAPKWQNTGVSSVFHSIMARQYRECGAKWAITNPQIDTNSASFVWNKYGDCELYMRRRCYIKAIE</sequence>
<reference evidence="1" key="1">
    <citation type="submission" date="2020-10" db="EMBL/GenBank/DDBJ databases">
        <authorList>
            <person name="Gilroy R."/>
        </authorList>
    </citation>
    <scope>NUCLEOTIDE SEQUENCE</scope>
    <source>
        <strain evidence="1">G3-8215</strain>
    </source>
</reference>
<dbReference type="InterPro" id="IPR016181">
    <property type="entry name" value="Acyl_CoA_acyltransferase"/>
</dbReference>
<reference evidence="1" key="2">
    <citation type="journal article" date="2021" name="PeerJ">
        <title>Extensive microbial diversity within the chicken gut microbiome revealed by metagenomics and culture.</title>
        <authorList>
            <person name="Gilroy R."/>
            <person name="Ravi A."/>
            <person name="Getino M."/>
            <person name="Pursley I."/>
            <person name="Horton D.L."/>
            <person name="Alikhan N.F."/>
            <person name="Baker D."/>
            <person name="Gharbi K."/>
            <person name="Hall N."/>
            <person name="Watson M."/>
            <person name="Adriaenssens E.M."/>
            <person name="Foster-Nyarko E."/>
            <person name="Jarju S."/>
            <person name="Secka A."/>
            <person name="Antonio M."/>
            <person name="Oren A."/>
            <person name="Chaudhuri R.R."/>
            <person name="La Ragione R."/>
            <person name="Hildebrand F."/>
            <person name="Pallen M.J."/>
        </authorList>
    </citation>
    <scope>NUCLEOTIDE SEQUENCE</scope>
    <source>
        <strain evidence="1">G3-8215</strain>
    </source>
</reference>
<dbReference type="AlphaFoldDB" id="A0A940DSL7"/>